<feature type="binding site" evidence="13">
    <location>
        <begin position="148"/>
        <end position="151"/>
    </location>
    <ligand>
        <name>ATP</name>
        <dbReference type="ChEBI" id="CHEBI:30616"/>
    </ligand>
</feature>
<comment type="pathway">
    <text evidence="2 13">Cofactor biosynthesis; (R)-pantothenate biosynthesis; (R)-pantothenate from (R)-pantoate and beta-alanine: step 1/1.</text>
</comment>
<dbReference type="GO" id="GO:0005524">
    <property type="term" value="F:ATP binding"/>
    <property type="evidence" value="ECO:0007669"/>
    <property type="project" value="UniProtKB-KW"/>
</dbReference>
<comment type="miscellaneous">
    <text evidence="13">The reaction proceeds by a bi uni uni bi ping pong mechanism.</text>
</comment>
<dbReference type="NCBIfam" id="TIGR00018">
    <property type="entry name" value="panC"/>
    <property type="match status" value="1"/>
</dbReference>
<dbReference type="PANTHER" id="PTHR21299">
    <property type="entry name" value="CYTIDYLATE KINASE/PANTOATE-BETA-ALANINE LIGASE"/>
    <property type="match status" value="1"/>
</dbReference>
<evidence type="ECO:0000256" key="5">
    <source>
        <dbReference type="ARBA" id="ARBA00014155"/>
    </source>
</evidence>
<feature type="binding site" evidence="13">
    <location>
        <position position="62"/>
    </location>
    <ligand>
        <name>beta-alanine</name>
        <dbReference type="ChEBI" id="CHEBI:57966"/>
    </ligand>
</feature>
<dbReference type="InterPro" id="IPR004821">
    <property type="entry name" value="Cyt_trans-like"/>
</dbReference>
<dbReference type="EC" id="6.3.2.1" evidence="4 13"/>
<dbReference type="EMBL" id="WTUZ01000021">
    <property type="protein sequence ID" value="MZQ84440.1"/>
    <property type="molecule type" value="Genomic_DNA"/>
</dbReference>
<dbReference type="GO" id="GO:0004592">
    <property type="term" value="F:pantoate-beta-alanine ligase activity"/>
    <property type="evidence" value="ECO:0007669"/>
    <property type="project" value="UniProtKB-UniRule"/>
</dbReference>
<keyword evidence="6 13" id="KW-0963">Cytoplasm</keyword>
<comment type="function">
    <text evidence="12 13">Catalyzes the condensation of pantoate with beta-alanine in an ATP-dependent reaction via a pantoyl-adenylate intermediate.</text>
</comment>
<dbReference type="GO" id="GO:0005829">
    <property type="term" value="C:cytosol"/>
    <property type="evidence" value="ECO:0007669"/>
    <property type="project" value="TreeGrafter"/>
</dbReference>
<protein>
    <recommendedName>
        <fullName evidence="5 13">Pantothenate synthetase</fullName>
        <shortName evidence="13">PS</shortName>
        <ecNumber evidence="4 13">6.3.2.1</ecNumber>
    </recommendedName>
    <alternativeName>
        <fullName evidence="13">Pantoate--beta-alanine ligase</fullName>
    </alternativeName>
    <alternativeName>
        <fullName evidence="13">Pantoate-activating enzyme</fullName>
    </alternativeName>
</protein>
<dbReference type="CDD" id="cd00560">
    <property type="entry name" value="PanC"/>
    <property type="match status" value="1"/>
</dbReference>
<keyword evidence="15" id="KW-1185">Reference proteome</keyword>
<evidence type="ECO:0000256" key="12">
    <source>
        <dbReference type="ARBA" id="ARBA00055042"/>
    </source>
</evidence>
<evidence type="ECO:0000256" key="8">
    <source>
        <dbReference type="ARBA" id="ARBA00022655"/>
    </source>
</evidence>
<accession>A0A6L8V5A4</accession>
<dbReference type="InterPro" id="IPR042176">
    <property type="entry name" value="Pantoate_ligase_C"/>
</dbReference>
<sequence length="287" mass="31700">MEVIHSIADLRSRISEYRRKNDGSVGFVPTMGYLHEGHASLLRKARSQSGLVVLSIFVNPLQFGPGEDFERYPRNTERDLEVAEAAGADLVFMPTVSEMYPTPTRTTVAVSGLTSRLCGASRPGHFDGVATVVSKLFHIVQPDQAFFGLKDAQQVAVIQQMVQDLNLPVEIVPCPTLREKDGLAMSSRNVYLSDEERKQALVLSQALDKAKEFVQSRPNFHAAELENLVTSHIASAPLAVIDYVEVLAFPSLEPFENSTHTDSIILALAVKFGKTRLIDNVILQLRK</sequence>
<dbReference type="GO" id="GO:0015940">
    <property type="term" value="P:pantothenate biosynthetic process"/>
    <property type="evidence" value="ECO:0007669"/>
    <property type="project" value="UniProtKB-UniRule"/>
</dbReference>
<evidence type="ECO:0000256" key="6">
    <source>
        <dbReference type="ARBA" id="ARBA00022490"/>
    </source>
</evidence>
<keyword evidence="7 13" id="KW-0436">Ligase</keyword>
<evidence type="ECO:0000256" key="2">
    <source>
        <dbReference type="ARBA" id="ARBA00004990"/>
    </source>
</evidence>
<feature type="binding site" evidence="13">
    <location>
        <position position="154"/>
    </location>
    <ligand>
        <name>(R)-pantoate</name>
        <dbReference type="ChEBI" id="CHEBI:15980"/>
    </ligand>
</feature>
<evidence type="ECO:0000256" key="7">
    <source>
        <dbReference type="ARBA" id="ARBA00022598"/>
    </source>
</evidence>
<evidence type="ECO:0000256" key="13">
    <source>
        <dbReference type="HAMAP-Rule" id="MF_00158"/>
    </source>
</evidence>
<evidence type="ECO:0000256" key="4">
    <source>
        <dbReference type="ARBA" id="ARBA00012219"/>
    </source>
</evidence>
<comment type="catalytic activity">
    <reaction evidence="11 13">
        <text>(R)-pantoate + beta-alanine + ATP = (R)-pantothenate + AMP + diphosphate + H(+)</text>
        <dbReference type="Rhea" id="RHEA:10912"/>
        <dbReference type="ChEBI" id="CHEBI:15378"/>
        <dbReference type="ChEBI" id="CHEBI:15980"/>
        <dbReference type="ChEBI" id="CHEBI:29032"/>
        <dbReference type="ChEBI" id="CHEBI:30616"/>
        <dbReference type="ChEBI" id="CHEBI:33019"/>
        <dbReference type="ChEBI" id="CHEBI:57966"/>
        <dbReference type="ChEBI" id="CHEBI:456215"/>
        <dbReference type="EC" id="6.3.2.1"/>
    </reaction>
</comment>
<dbReference type="AlphaFoldDB" id="A0A6L8V5A4"/>
<evidence type="ECO:0000256" key="11">
    <source>
        <dbReference type="ARBA" id="ARBA00048258"/>
    </source>
</evidence>
<dbReference type="InterPro" id="IPR014729">
    <property type="entry name" value="Rossmann-like_a/b/a_fold"/>
</dbReference>
<feature type="binding site" evidence="13">
    <location>
        <begin position="185"/>
        <end position="188"/>
    </location>
    <ligand>
        <name>ATP</name>
        <dbReference type="ChEBI" id="CHEBI:30616"/>
    </ligand>
</feature>
<comment type="caution">
    <text evidence="14">The sequence shown here is derived from an EMBL/GenBank/DDBJ whole genome shotgun (WGS) entry which is preliminary data.</text>
</comment>
<gene>
    <name evidence="13" type="primary">panC</name>
    <name evidence="14" type="ORF">GQF01_20180</name>
</gene>
<dbReference type="Proteomes" id="UP000481087">
    <property type="component" value="Unassembled WGS sequence"/>
</dbReference>
<dbReference type="Gene3D" id="3.30.1300.10">
    <property type="entry name" value="Pantoate-beta-alanine ligase, C-terminal domain"/>
    <property type="match status" value="1"/>
</dbReference>
<evidence type="ECO:0000313" key="15">
    <source>
        <dbReference type="Proteomes" id="UP000481087"/>
    </source>
</evidence>
<comment type="subcellular location">
    <subcellularLocation>
        <location evidence="1 13">Cytoplasm</location>
    </subcellularLocation>
</comment>
<comment type="similarity">
    <text evidence="3 13">Belongs to the pantothenate synthetase family.</text>
</comment>
<dbReference type="HAMAP" id="MF_00158">
    <property type="entry name" value="PanC"/>
    <property type="match status" value="1"/>
</dbReference>
<evidence type="ECO:0000256" key="9">
    <source>
        <dbReference type="ARBA" id="ARBA00022741"/>
    </source>
</evidence>
<dbReference type="PANTHER" id="PTHR21299:SF1">
    <property type="entry name" value="PANTOATE--BETA-ALANINE LIGASE"/>
    <property type="match status" value="1"/>
</dbReference>
<name>A0A6L8V5A4_9BACL</name>
<dbReference type="Gene3D" id="3.40.50.620">
    <property type="entry name" value="HUPs"/>
    <property type="match status" value="1"/>
</dbReference>
<dbReference type="Pfam" id="PF02569">
    <property type="entry name" value="Pantoate_ligase"/>
    <property type="match status" value="1"/>
</dbReference>
<feature type="active site" description="Proton donor" evidence="13">
    <location>
        <position position="38"/>
    </location>
</feature>
<comment type="subunit">
    <text evidence="13">Homodimer.</text>
</comment>
<organism evidence="14 15">
    <name type="scientific">Paenibacillus silvestris</name>
    <dbReference type="NCBI Taxonomy" id="2606219"/>
    <lineage>
        <taxon>Bacteria</taxon>
        <taxon>Bacillati</taxon>
        <taxon>Bacillota</taxon>
        <taxon>Bacilli</taxon>
        <taxon>Bacillales</taxon>
        <taxon>Paenibacillaceae</taxon>
        <taxon>Paenibacillus</taxon>
    </lineage>
</organism>
<proteinExistence type="inferred from homology"/>
<dbReference type="FunFam" id="3.40.50.620:FF:000114">
    <property type="entry name" value="Pantothenate synthetase"/>
    <property type="match status" value="1"/>
</dbReference>
<dbReference type="UniPathway" id="UPA00028">
    <property type="reaction ID" value="UER00005"/>
</dbReference>
<evidence type="ECO:0000256" key="3">
    <source>
        <dbReference type="ARBA" id="ARBA00009256"/>
    </source>
</evidence>
<feature type="binding site" evidence="13">
    <location>
        <position position="177"/>
    </location>
    <ligand>
        <name>ATP</name>
        <dbReference type="ChEBI" id="CHEBI:30616"/>
    </ligand>
</feature>
<feature type="binding site" evidence="13">
    <location>
        <position position="62"/>
    </location>
    <ligand>
        <name>(R)-pantoate</name>
        <dbReference type="ChEBI" id="CHEBI:15980"/>
    </ligand>
</feature>
<dbReference type="SUPFAM" id="SSF52374">
    <property type="entry name" value="Nucleotidylyl transferase"/>
    <property type="match status" value="1"/>
</dbReference>
<dbReference type="InterPro" id="IPR003721">
    <property type="entry name" value="Pantoate_ligase"/>
</dbReference>
<reference evidence="14 15" key="1">
    <citation type="submission" date="2019-12" db="EMBL/GenBank/DDBJ databases">
        <title>Paenibacillus sp. nov. sp. isolated from soil.</title>
        <authorList>
            <person name="Kim J."/>
            <person name="Jeong S.E."/>
            <person name="Jung H.S."/>
            <person name="Jeon C.O."/>
        </authorList>
    </citation>
    <scope>NUCLEOTIDE SEQUENCE [LARGE SCALE GENOMIC DNA]</scope>
    <source>
        <strain evidence="14 15">5J-6</strain>
    </source>
</reference>
<evidence type="ECO:0000256" key="1">
    <source>
        <dbReference type="ARBA" id="ARBA00004496"/>
    </source>
</evidence>
<dbReference type="NCBIfam" id="TIGR00125">
    <property type="entry name" value="cyt_tran_rel"/>
    <property type="match status" value="1"/>
</dbReference>
<keyword evidence="8 13" id="KW-0566">Pantothenate biosynthesis</keyword>
<keyword evidence="10 13" id="KW-0067">ATP-binding</keyword>
<evidence type="ECO:0000256" key="10">
    <source>
        <dbReference type="ARBA" id="ARBA00022840"/>
    </source>
</evidence>
<dbReference type="RefSeq" id="WP_161408565.1">
    <property type="nucleotide sequence ID" value="NZ_WTUZ01000021.1"/>
</dbReference>
<evidence type="ECO:0000313" key="14">
    <source>
        <dbReference type="EMBL" id="MZQ84440.1"/>
    </source>
</evidence>
<keyword evidence="9 13" id="KW-0547">Nucleotide-binding</keyword>
<feature type="binding site" evidence="13">
    <location>
        <begin position="31"/>
        <end position="38"/>
    </location>
    <ligand>
        <name>ATP</name>
        <dbReference type="ChEBI" id="CHEBI:30616"/>
    </ligand>
</feature>